<keyword evidence="2" id="KW-1185">Reference proteome</keyword>
<gene>
    <name evidence="1" type="ORF">OED52_12050</name>
</gene>
<dbReference type="EMBL" id="CP107551">
    <property type="protein sequence ID" value="UYP17438.1"/>
    <property type="molecule type" value="Genomic_DNA"/>
</dbReference>
<sequence>MTGVPRHNRVREFRRQAGLTQAALGDAVGVSRQSIVSTEKGDYAPSVYLALRLARTLDTTVEALFPLGEEDSP</sequence>
<dbReference type="Proteomes" id="UP001156484">
    <property type="component" value="Chromosome"/>
</dbReference>
<evidence type="ECO:0000313" key="2">
    <source>
        <dbReference type="Proteomes" id="UP001156484"/>
    </source>
</evidence>
<evidence type="ECO:0000313" key="1">
    <source>
        <dbReference type="EMBL" id="UYP17438.1"/>
    </source>
</evidence>
<protein>
    <submittedName>
        <fullName evidence="1">Helix-turn-helix transcriptional regulator</fullName>
    </submittedName>
</protein>
<organism evidence="1 2">
    <name type="scientific">Rhodococcus sacchari</name>
    <dbReference type="NCBI Taxonomy" id="2962047"/>
    <lineage>
        <taxon>Bacteria</taxon>
        <taxon>Bacillati</taxon>
        <taxon>Actinomycetota</taxon>
        <taxon>Actinomycetes</taxon>
        <taxon>Mycobacteriales</taxon>
        <taxon>Nocardiaceae</taxon>
        <taxon>Rhodococcus</taxon>
    </lineage>
</organism>
<accession>A0ACD4DBL5</accession>
<name>A0ACD4DBL5_9NOCA</name>
<reference evidence="1" key="1">
    <citation type="submission" date="2022-10" db="EMBL/GenBank/DDBJ databases">
        <title>Rhodococcus ferula Z13 complete genome.</title>
        <authorList>
            <person name="Long X."/>
            <person name="Zang M."/>
        </authorList>
    </citation>
    <scope>NUCLEOTIDE SEQUENCE</scope>
    <source>
        <strain evidence="1">Z13</strain>
    </source>
</reference>
<proteinExistence type="predicted"/>